<sequence>MVETLTNTPCCLDFAASKCVVNVDLCYLVGGGTGGLAVARRLAEDGRHTVLVLESGGIPKEGNEIPALAPGFTSDSDIIFRYTSVPQQNAALSTDGLERIISGRMLGGTSSLNYMHFNRGSPRDYDAWAESTGDQSWKYSNMLPYLKRIETYAGDYPSDQHGYFGPVMLSRPKYAPGLDYWLEAGKSLGYQTRVDPNGPQKISKRTELNYCPLKELIVNLDTRFTATEFSKRLGRRDSSYTAYIQPILSSTPNLRVLTNVNATQIMFSGKHAVGVKFDSNIQNSYSTDNVVYAKKEIIISAGSYGSPVLLMRSGIGPREVLEAAKIPILQELPVGKNLQNHIALELDFLINDTSAVIHPPRDFTPENLELFNRTGDGPYSSAGGATGQAFIASSVAKAAGESDWADIQFTMAHSVKEVLRVMETESYQRLGARFDSIEIPACMNFQMKSDEFLACYIKHLSHNGCHPVGTCKMGPSRPFCCVIGIHGLRIADASVMPSIVNANTQVAVYAIAERVSELILQQWQQQSSFRQKSWHHGQSQFGGQSWQRFSFGRKHFPSYF</sequence>
<evidence type="ECO:0000256" key="3">
    <source>
        <dbReference type="ARBA" id="ARBA00022630"/>
    </source>
</evidence>
<organism evidence="9 10">
    <name type="scientific">Orchesella cincta</name>
    <name type="common">Springtail</name>
    <name type="synonym">Podura cincta</name>
    <dbReference type="NCBI Taxonomy" id="48709"/>
    <lineage>
        <taxon>Eukaryota</taxon>
        <taxon>Metazoa</taxon>
        <taxon>Ecdysozoa</taxon>
        <taxon>Arthropoda</taxon>
        <taxon>Hexapoda</taxon>
        <taxon>Collembola</taxon>
        <taxon>Entomobryomorpha</taxon>
        <taxon>Entomobryoidea</taxon>
        <taxon>Orchesellidae</taxon>
        <taxon>Orchesellinae</taxon>
        <taxon>Orchesella</taxon>
    </lineage>
</organism>
<dbReference type="GO" id="GO:0050660">
    <property type="term" value="F:flavin adenine dinucleotide binding"/>
    <property type="evidence" value="ECO:0007669"/>
    <property type="project" value="InterPro"/>
</dbReference>
<dbReference type="AlphaFoldDB" id="A0A1D2M803"/>
<evidence type="ECO:0000313" key="9">
    <source>
        <dbReference type="EMBL" id="ODM89062.1"/>
    </source>
</evidence>
<comment type="similarity">
    <text evidence="2 6">Belongs to the GMC oxidoreductase family.</text>
</comment>
<dbReference type="InterPro" id="IPR007867">
    <property type="entry name" value="GMC_OxRtase_C"/>
</dbReference>
<dbReference type="OMA" id="METESYQ"/>
<evidence type="ECO:0000313" key="10">
    <source>
        <dbReference type="Proteomes" id="UP000094527"/>
    </source>
</evidence>
<protein>
    <submittedName>
        <fullName evidence="9">Glucose dehydrogenase [FAD, quinone]</fullName>
    </submittedName>
</protein>
<evidence type="ECO:0000256" key="5">
    <source>
        <dbReference type="PIRSR" id="PIRSR000137-2"/>
    </source>
</evidence>
<keyword evidence="4 5" id="KW-0274">FAD</keyword>
<dbReference type="STRING" id="48709.A0A1D2M803"/>
<evidence type="ECO:0000256" key="4">
    <source>
        <dbReference type="ARBA" id="ARBA00022827"/>
    </source>
</evidence>
<feature type="domain" description="Glucose-methanol-choline oxidoreductase N-terminal" evidence="8">
    <location>
        <begin position="302"/>
        <end position="316"/>
    </location>
</feature>
<feature type="domain" description="Glucose-methanol-choline oxidoreductase N-terminal" evidence="7">
    <location>
        <begin position="103"/>
        <end position="126"/>
    </location>
</feature>
<evidence type="ECO:0000259" key="7">
    <source>
        <dbReference type="PROSITE" id="PS00623"/>
    </source>
</evidence>
<gene>
    <name evidence="9" type="ORF">Ocin01_17625</name>
</gene>
<keyword evidence="10" id="KW-1185">Reference proteome</keyword>
<dbReference type="Proteomes" id="UP000094527">
    <property type="component" value="Unassembled WGS sequence"/>
</dbReference>
<evidence type="ECO:0000256" key="1">
    <source>
        <dbReference type="ARBA" id="ARBA00001974"/>
    </source>
</evidence>
<dbReference type="OrthoDB" id="269227at2759"/>
<evidence type="ECO:0000259" key="8">
    <source>
        <dbReference type="PROSITE" id="PS00624"/>
    </source>
</evidence>
<dbReference type="Pfam" id="PF00732">
    <property type="entry name" value="GMC_oxred_N"/>
    <property type="match status" value="1"/>
</dbReference>
<dbReference type="GO" id="GO:0016614">
    <property type="term" value="F:oxidoreductase activity, acting on CH-OH group of donors"/>
    <property type="evidence" value="ECO:0007669"/>
    <property type="project" value="InterPro"/>
</dbReference>
<dbReference type="Gene3D" id="3.30.560.10">
    <property type="entry name" value="Glucose Oxidase, domain 3"/>
    <property type="match status" value="2"/>
</dbReference>
<dbReference type="InterPro" id="IPR000172">
    <property type="entry name" value="GMC_OxRdtase_N"/>
</dbReference>
<dbReference type="PROSITE" id="PS00623">
    <property type="entry name" value="GMC_OXRED_1"/>
    <property type="match status" value="1"/>
</dbReference>
<dbReference type="PIRSF" id="PIRSF000137">
    <property type="entry name" value="Alcohol_oxidase"/>
    <property type="match status" value="1"/>
</dbReference>
<accession>A0A1D2M803</accession>
<name>A0A1D2M803_ORCCI</name>
<dbReference type="SUPFAM" id="SSF54373">
    <property type="entry name" value="FAD-linked reductases, C-terminal domain"/>
    <property type="match status" value="1"/>
</dbReference>
<comment type="caution">
    <text evidence="9">The sequence shown here is derived from an EMBL/GenBank/DDBJ whole genome shotgun (WGS) entry which is preliminary data.</text>
</comment>
<dbReference type="EMBL" id="LJIJ01002942">
    <property type="protein sequence ID" value="ODM89062.1"/>
    <property type="molecule type" value="Genomic_DNA"/>
</dbReference>
<dbReference type="PANTHER" id="PTHR11552:SF147">
    <property type="entry name" value="CHOLINE DEHYDROGENASE, MITOCHONDRIAL"/>
    <property type="match status" value="1"/>
</dbReference>
<proteinExistence type="inferred from homology"/>
<keyword evidence="3 6" id="KW-0285">Flavoprotein</keyword>
<feature type="binding site" evidence="5">
    <location>
        <position position="109"/>
    </location>
    <ligand>
        <name>FAD</name>
        <dbReference type="ChEBI" id="CHEBI:57692"/>
    </ligand>
</feature>
<dbReference type="Pfam" id="PF05199">
    <property type="entry name" value="GMC_oxred_C"/>
    <property type="match status" value="1"/>
</dbReference>
<dbReference type="InterPro" id="IPR012132">
    <property type="entry name" value="GMC_OxRdtase"/>
</dbReference>
<evidence type="ECO:0000256" key="2">
    <source>
        <dbReference type="ARBA" id="ARBA00010790"/>
    </source>
</evidence>
<dbReference type="InterPro" id="IPR036188">
    <property type="entry name" value="FAD/NAD-bd_sf"/>
</dbReference>
<dbReference type="Gene3D" id="3.50.50.60">
    <property type="entry name" value="FAD/NAD(P)-binding domain"/>
    <property type="match status" value="2"/>
</dbReference>
<comment type="cofactor">
    <cofactor evidence="1 5">
        <name>FAD</name>
        <dbReference type="ChEBI" id="CHEBI:57692"/>
    </cofactor>
</comment>
<dbReference type="PROSITE" id="PS00624">
    <property type="entry name" value="GMC_OXRED_2"/>
    <property type="match status" value="1"/>
</dbReference>
<dbReference type="PANTHER" id="PTHR11552">
    <property type="entry name" value="GLUCOSE-METHANOL-CHOLINE GMC OXIDOREDUCTASE"/>
    <property type="match status" value="1"/>
</dbReference>
<dbReference type="SUPFAM" id="SSF51905">
    <property type="entry name" value="FAD/NAD(P)-binding domain"/>
    <property type="match status" value="1"/>
</dbReference>
<reference evidence="9 10" key="1">
    <citation type="journal article" date="2016" name="Genome Biol. Evol.">
        <title>Gene Family Evolution Reflects Adaptation to Soil Environmental Stressors in the Genome of the Collembolan Orchesella cincta.</title>
        <authorList>
            <person name="Faddeeva-Vakhrusheva A."/>
            <person name="Derks M.F."/>
            <person name="Anvar S.Y."/>
            <person name="Agamennone V."/>
            <person name="Suring W."/>
            <person name="Smit S."/>
            <person name="van Straalen N.M."/>
            <person name="Roelofs D."/>
        </authorList>
    </citation>
    <scope>NUCLEOTIDE SEQUENCE [LARGE SCALE GENOMIC DNA]</scope>
    <source>
        <tissue evidence="9">Mixed pool</tissue>
    </source>
</reference>
<evidence type="ECO:0000256" key="6">
    <source>
        <dbReference type="RuleBase" id="RU003968"/>
    </source>
</evidence>